<accession>A0ABD3QQM2</accession>
<sequence length="323" mass="36513">MASTTKTSTTPNPSHYNERGVRERWPVLVYRLQSHRGWEVYIDPDMEAPSSKKKTRIEELTAAPREGCIEVRKMRLRIRLFEQHTPWERSGGQSLRRAESQCDAATVDGATAAMGGMENDTHDASSNSNQINHDSDIPGIDGWNNNALLVRRLNTLLVSTRRGMGAIVFKFKTNQDCIDFCDRLVFLNKKYFCGSMSNDIGSTSLKRGEGADDLGYVNGMDQREYYCNELREAKRRRSSMMGDEQATSLRATSKGREENDVASEEVDAFTTMKKTRQSRRNDEIHSYIVRLVHDEDFRGFVDEIERGLLSAPDTAGILLALGV</sequence>
<organism evidence="2 3">
    <name type="scientific">Cyclotella cryptica</name>
    <dbReference type="NCBI Taxonomy" id="29204"/>
    <lineage>
        <taxon>Eukaryota</taxon>
        <taxon>Sar</taxon>
        <taxon>Stramenopiles</taxon>
        <taxon>Ochrophyta</taxon>
        <taxon>Bacillariophyta</taxon>
        <taxon>Coscinodiscophyceae</taxon>
        <taxon>Thalassiosirophycidae</taxon>
        <taxon>Stephanodiscales</taxon>
        <taxon>Stephanodiscaceae</taxon>
        <taxon>Cyclotella</taxon>
    </lineage>
</organism>
<feature type="region of interest" description="Disordered" evidence="1">
    <location>
        <begin position="236"/>
        <end position="266"/>
    </location>
</feature>
<reference evidence="2 3" key="1">
    <citation type="journal article" date="2020" name="G3 (Bethesda)">
        <title>Improved Reference Genome for Cyclotella cryptica CCMP332, a Model for Cell Wall Morphogenesis, Salinity Adaptation, and Lipid Production in Diatoms (Bacillariophyta).</title>
        <authorList>
            <person name="Roberts W.R."/>
            <person name="Downey K.M."/>
            <person name="Ruck E.C."/>
            <person name="Traller J.C."/>
            <person name="Alverson A.J."/>
        </authorList>
    </citation>
    <scope>NUCLEOTIDE SEQUENCE [LARGE SCALE GENOMIC DNA]</scope>
    <source>
        <strain evidence="2 3">CCMP332</strain>
    </source>
</reference>
<comment type="caution">
    <text evidence="2">The sequence shown here is derived from an EMBL/GenBank/DDBJ whole genome shotgun (WGS) entry which is preliminary data.</text>
</comment>
<dbReference type="AlphaFoldDB" id="A0ABD3QQM2"/>
<keyword evidence="3" id="KW-1185">Reference proteome</keyword>
<evidence type="ECO:0000256" key="1">
    <source>
        <dbReference type="SAM" id="MobiDB-lite"/>
    </source>
</evidence>
<proteinExistence type="predicted"/>
<dbReference type="Proteomes" id="UP001516023">
    <property type="component" value="Unassembled WGS sequence"/>
</dbReference>
<dbReference type="EMBL" id="JABMIG020000034">
    <property type="protein sequence ID" value="KAL3800175.1"/>
    <property type="molecule type" value="Genomic_DNA"/>
</dbReference>
<name>A0ABD3QQM2_9STRA</name>
<gene>
    <name evidence="2" type="ORF">HJC23_001096</name>
</gene>
<protein>
    <submittedName>
        <fullName evidence="2">Uncharacterized protein</fullName>
    </submittedName>
</protein>
<evidence type="ECO:0000313" key="2">
    <source>
        <dbReference type="EMBL" id="KAL3800175.1"/>
    </source>
</evidence>
<evidence type="ECO:0000313" key="3">
    <source>
        <dbReference type="Proteomes" id="UP001516023"/>
    </source>
</evidence>